<evidence type="ECO:0000313" key="3">
    <source>
        <dbReference type="EMBL" id="ERG63677.1"/>
    </source>
</evidence>
<reference evidence="3 4" key="1">
    <citation type="journal article" date="2013" name="Genome Announc.">
        <title>First draft genome sequence from a member of the genus agrococcus, isolated from modern microbialites.</title>
        <authorList>
            <person name="White R.A.III."/>
            <person name="Grassa C.J."/>
            <person name="Suttle C.A."/>
        </authorList>
    </citation>
    <scope>NUCLEOTIDE SEQUENCE [LARGE SCALE GENOMIC DNA]</scope>
    <source>
        <strain evidence="3 4">RW1</strain>
    </source>
</reference>
<sequence length="195" mass="19502">MPSRTQRIRRLLPAAIIASATALALTGCEPGVLAPSESPSPSASSSPTATPSPSATTPVESPEPTPAPTGSALPTTPPVAGDVPCSQVYTADQLYAFNPNFAPSSDAGTLPGAIADIVDAGGTVCAYQHVTGGDRLVVGVLQQPDGFQAPAFETVGDLGVATAPSGGTIVSVASQYFTSEQDAREVLDQVLANLG</sequence>
<feature type="signal peptide" evidence="2">
    <location>
        <begin position="1"/>
        <end position="24"/>
    </location>
</feature>
<dbReference type="EMBL" id="ASHR01000030">
    <property type="protein sequence ID" value="ERG63677.1"/>
    <property type="molecule type" value="Genomic_DNA"/>
</dbReference>
<accession>U1LNW5</accession>
<keyword evidence="4" id="KW-1185">Reference proteome</keyword>
<evidence type="ECO:0000256" key="1">
    <source>
        <dbReference type="SAM" id="MobiDB-lite"/>
    </source>
</evidence>
<comment type="caution">
    <text evidence="3">The sequence shown here is derived from an EMBL/GenBank/DDBJ whole genome shotgun (WGS) entry which is preliminary data.</text>
</comment>
<protein>
    <recommendedName>
        <fullName evidence="5">DUF3558 domain-containing protein</fullName>
    </recommendedName>
</protein>
<keyword evidence="2" id="KW-0732">Signal</keyword>
<dbReference type="Proteomes" id="UP000016462">
    <property type="component" value="Unassembled WGS sequence"/>
</dbReference>
<dbReference type="PROSITE" id="PS51257">
    <property type="entry name" value="PROKAR_LIPOPROTEIN"/>
    <property type="match status" value="1"/>
</dbReference>
<feature type="compositionally biased region" description="Low complexity" evidence="1">
    <location>
        <begin position="34"/>
        <end position="60"/>
    </location>
</feature>
<name>U1LNW5_9MICO</name>
<dbReference type="OrthoDB" id="5122815at2"/>
<organism evidence="3 4">
    <name type="scientific">Agrococcus pavilionensis RW1</name>
    <dbReference type="NCBI Taxonomy" id="1330458"/>
    <lineage>
        <taxon>Bacteria</taxon>
        <taxon>Bacillati</taxon>
        <taxon>Actinomycetota</taxon>
        <taxon>Actinomycetes</taxon>
        <taxon>Micrococcales</taxon>
        <taxon>Microbacteriaceae</taxon>
        <taxon>Agrococcus</taxon>
    </lineage>
</organism>
<dbReference type="RefSeq" id="WP_021011131.1">
    <property type="nucleotide sequence ID" value="NZ_ASHR01000030.1"/>
</dbReference>
<evidence type="ECO:0000256" key="2">
    <source>
        <dbReference type="SAM" id="SignalP"/>
    </source>
</evidence>
<gene>
    <name evidence="3" type="ORF">L332_04310</name>
</gene>
<evidence type="ECO:0000313" key="4">
    <source>
        <dbReference type="Proteomes" id="UP000016462"/>
    </source>
</evidence>
<feature type="region of interest" description="Disordered" evidence="1">
    <location>
        <begin position="30"/>
        <end position="79"/>
    </location>
</feature>
<feature type="chain" id="PRO_5038805841" description="DUF3558 domain-containing protein" evidence="2">
    <location>
        <begin position="25"/>
        <end position="195"/>
    </location>
</feature>
<dbReference type="AlphaFoldDB" id="U1LNW5"/>
<evidence type="ECO:0008006" key="5">
    <source>
        <dbReference type="Google" id="ProtNLM"/>
    </source>
</evidence>
<proteinExistence type="predicted"/>